<accession>A0AA39CIG7</accession>
<protein>
    <submittedName>
        <fullName evidence="2">Uncharacterized protein</fullName>
    </submittedName>
</protein>
<comment type="caution">
    <text evidence="2">The sequence shown here is derived from an EMBL/GenBank/DDBJ whole genome shotgun (WGS) entry which is preliminary data.</text>
</comment>
<evidence type="ECO:0000313" key="3">
    <source>
        <dbReference type="Proteomes" id="UP001172673"/>
    </source>
</evidence>
<proteinExistence type="predicted"/>
<dbReference type="EMBL" id="JAPDRK010000009">
    <property type="protein sequence ID" value="KAJ9609221.1"/>
    <property type="molecule type" value="Genomic_DNA"/>
</dbReference>
<dbReference type="AlphaFoldDB" id="A0AA39CIG7"/>
<feature type="chain" id="PRO_5041275347" evidence="1">
    <location>
        <begin position="17"/>
        <end position="395"/>
    </location>
</feature>
<reference evidence="2" key="1">
    <citation type="submission" date="2022-10" db="EMBL/GenBank/DDBJ databases">
        <title>Culturing micro-colonial fungi from biological soil crusts in the Mojave desert and describing Neophaeococcomyces mojavensis, and introducing the new genera and species Taxawa tesnikishii.</title>
        <authorList>
            <person name="Kurbessoian T."/>
            <person name="Stajich J.E."/>
        </authorList>
    </citation>
    <scope>NUCLEOTIDE SEQUENCE</scope>
    <source>
        <strain evidence="2">TK_41</strain>
    </source>
</reference>
<evidence type="ECO:0000313" key="2">
    <source>
        <dbReference type="EMBL" id="KAJ9609221.1"/>
    </source>
</evidence>
<name>A0AA39CIG7_9EURO</name>
<keyword evidence="3" id="KW-1185">Reference proteome</keyword>
<feature type="signal peptide" evidence="1">
    <location>
        <begin position="1"/>
        <end position="16"/>
    </location>
</feature>
<dbReference type="Proteomes" id="UP001172673">
    <property type="component" value="Unassembled WGS sequence"/>
</dbReference>
<organism evidence="2 3">
    <name type="scientific">Cladophialophora chaetospira</name>
    <dbReference type="NCBI Taxonomy" id="386627"/>
    <lineage>
        <taxon>Eukaryota</taxon>
        <taxon>Fungi</taxon>
        <taxon>Dikarya</taxon>
        <taxon>Ascomycota</taxon>
        <taxon>Pezizomycotina</taxon>
        <taxon>Eurotiomycetes</taxon>
        <taxon>Chaetothyriomycetidae</taxon>
        <taxon>Chaetothyriales</taxon>
        <taxon>Herpotrichiellaceae</taxon>
        <taxon>Cladophialophora</taxon>
    </lineage>
</organism>
<evidence type="ECO:0000256" key="1">
    <source>
        <dbReference type="SAM" id="SignalP"/>
    </source>
</evidence>
<sequence length="395" mass="41049">MQVFITLLALVAPIAATSKHVGRGHVHPLQRRQVLGLGVLASPAPAGVISTASSITPTISSYLFPTSVIQVPVATVCPDTPATSALFSIPPMSSLLSMGGFNGTRDSGDSATQYLPVQINATAFLPNGSTTVFLSTTSTMVIQTSTPPLVDPMIDPSSDILAAETARIIFGSDGCQTVYSAKTTAQCSTTIKPVGILPVPITDCEQWVTFSSQRLKACSASPTPDLSSAGVVDGPMEYYVAHWSDLLRGPIPTQVLVEDCLPKSTGMDCITSSESWDVTTSTTVTTGTSVASFEGPAVITVGTFTLTTTLSFESTATTTAVVTSSAIERHRLGTDTASTSTEQTVTVLVTMPMTRTLSLDSVAVSTVTVQQTSTLQVTETRTRSLSDAVPTVAAA</sequence>
<gene>
    <name evidence="2" type="ORF">H2200_006993</name>
</gene>
<keyword evidence="1" id="KW-0732">Signal</keyword>